<reference evidence="2 3" key="1">
    <citation type="submission" date="2023-07" db="EMBL/GenBank/DDBJ databases">
        <authorList>
            <person name="Lian W.-H."/>
        </authorList>
    </citation>
    <scope>NUCLEOTIDE SEQUENCE [LARGE SCALE GENOMIC DNA]</scope>
    <source>
        <strain evidence="2 3">SYSU DXS3180</strain>
    </source>
</reference>
<dbReference type="EMBL" id="JAULBC010000007">
    <property type="protein sequence ID" value="MEX6689945.1"/>
    <property type="molecule type" value="Genomic_DNA"/>
</dbReference>
<keyword evidence="3" id="KW-1185">Reference proteome</keyword>
<evidence type="ECO:0000313" key="3">
    <source>
        <dbReference type="Proteomes" id="UP001560573"/>
    </source>
</evidence>
<feature type="domain" description="Glycosyl transferase family 1" evidence="1">
    <location>
        <begin position="150"/>
        <end position="320"/>
    </location>
</feature>
<dbReference type="InterPro" id="IPR001296">
    <property type="entry name" value="Glyco_trans_1"/>
</dbReference>
<dbReference type="RefSeq" id="WP_369331351.1">
    <property type="nucleotide sequence ID" value="NZ_JAULBC010000007.1"/>
</dbReference>
<protein>
    <submittedName>
        <fullName evidence="2">Glycosyltransferase family 4 protein</fullName>
        <ecNumber evidence="2">2.4.-.-</ecNumber>
    </submittedName>
</protein>
<keyword evidence="2" id="KW-0808">Transferase</keyword>
<organism evidence="2 3">
    <name type="scientific">Danxiaibacter flavus</name>
    <dbReference type="NCBI Taxonomy" id="3049108"/>
    <lineage>
        <taxon>Bacteria</taxon>
        <taxon>Pseudomonadati</taxon>
        <taxon>Bacteroidota</taxon>
        <taxon>Chitinophagia</taxon>
        <taxon>Chitinophagales</taxon>
        <taxon>Chitinophagaceae</taxon>
        <taxon>Danxiaibacter</taxon>
    </lineage>
</organism>
<dbReference type="Gene3D" id="3.40.50.2000">
    <property type="entry name" value="Glycogen Phosphorylase B"/>
    <property type="match status" value="2"/>
</dbReference>
<name>A0ABV3ZK57_9BACT</name>
<comment type="caution">
    <text evidence="2">The sequence shown here is derived from an EMBL/GenBank/DDBJ whole genome shotgun (WGS) entry which is preliminary data.</text>
</comment>
<accession>A0ABV3ZK57</accession>
<dbReference type="SUPFAM" id="SSF53756">
    <property type="entry name" value="UDP-Glycosyltransferase/glycogen phosphorylase"/>
    <property type="match status" value="1"/>
</dbReference>
<evidence type="ECO:0000313" key="2">
    <source>
        <dbReference type="EMBL" id="MEX6689945.1"/>
    </source>
</evidence>
<dbReference type="PANTHER" id="PTHR12526:SF584">
    <property type="entry name" value="GLYCOSYLTRANSFERASE"/>
    <property type="match status" value="1"/>
</dbReference>
<proteinExistence type="predicted"/>
<keyword evidence="2" id="KW-0328">Glycosyltransferase</keyword>
<dbReference type="PANTHER" id="PTHR12526">
    <property type="entry name" value="GLYCOSYLTRANSFERASE"/>
    <property type="match status" value="1"/>
</dbReference>
<dbReference type="GO" id="GO:0016757">
    <property type="term" value="F:glycosyltransferase activity"/>
    <property type="evidence" value="ECO:0007669"/>
    <property type="project" value="UniProtKB-KW"/>
</dbReference>
<gene>
    <name evidence="2" type="ORF">QTN47_20725</name>
</gene>
<evidence type="ECO:0000259" key="1">
    <source>
        <dbReference type="Pfam" id="PF00534"/>
    </source>
</evidence>
<dbReference type="CDD" id="cd03801">
    <property type="entry name" value="GT4_PimA-like"/>
    <property type="match status" value="1"/>
</dbReference>
<dbReference type="EC" id="2.4.-.-" evidence="2"/>
<dbReference type="Pfam" id="PF00534">
    <property type="entry name" value="Glycos_transf_1"/>
    <property type="match status" value="1"/>
</dbReference>
<dbReference type="Proteomes" id="UP001560573">
    <property type="component" value="Unassembled WGS sequence"/>
</dbReference>
<sequence length="356" mass="39550">MPLKILFLSHRFYPDIGGIETIAEILAQSFVCKGNDVKLATWSIDPSEKKFGFPVYRNPNLPQLIRLHKWADVVFENNVCLRLSWPAFLLKKISVVSLQTWVSRLDGSIKLPDKLKFLWLKRAGKVIACSNAVKERCWPDAIAIGNPYRESIFRELPDIKRDKDFVFLGRLVSDKGADLAIKAISKLVVSDQYSQDNNIKLSIVGDGPERKHLEQLSTDLGLQNHVCFTGSLTGDTLVHFLNRHKYIIIPSLWEEPFGVVALEGMACGCLPVFSDGGGLKDAVGGAGISFERGNVDSLADALKEVITNTNLKTELTVAAERHLKKHSSIAVSGKYLEIFEEAMSGCNKKQLTKIIA</sequence>